<dbReference type="RefSeq" id="WP_305161072.1">
    <property type="nucleotide sequence ID" value="NZ_JAUUTP010000016.1"/>
</dbReference>
<sequence length="76" mass="8921">MKILKIEEACSSCSDCINEDCFRKLEGTIKRALSQTALQERGDLEQELYIKVFEKTKNLNFKEEAPSFWELLKKNF</sequence>
<comment type="caution">
    <text evidence="1">The sequence shown here is derived from an EMBL/GenBank/DDBJ whole genome shotgun (WGS) entry which is preliminary data.</text>
</comment>
<dbReference type="EMBL" id="JAUUTP010000016">
    <property type="protein sequence ID" value="MDP1419840.1"/>
    <property type="molecule type" value="Genomic_DNA"/>
</dbReference>
<gene>
    <name evidence="1" type="ORF">Q8G35_15935</name>
</gene>
<protein>
    <submittedName>
        <fullName evidence="1">Uncharacterized protein</fullName>
    </submittedName>
</protein>
<name>A0AA90P1J6_9BACI</name>
<dbReference type="AlphaFoldDB" id="A0AA90P1J6"/>
<evidence type="ECO:0000313" key="2">
    <source>
        <dbReference type="Proteomes" id="UP001178277"/>
    </source>
</evidence>
<proteinExistence type="predicted"/>
<evidence type="ECO:0000313" key="1">
    <source>
        <dbReference type="EMBL" id="MDP1419840.1"/>
    </source>
</evidence>
<organism evidence="1 2">
    <name type="scientific">Peribacillus simplex</name>
    <dbReference type="NCBI Taxonomy" id="1478"/>
    <lineage>
        <taxon>Bacteria</taxon>
        <taxon>Bacillati</taxon>
        <taxon>Bacillota</taxon>
        <taxon>Bacilli</taxon>
        <taxon>Bacillales</taxon>
        <taxon>Bacillaceae</taxon>
        <taxon>Peribacillus</taxon>
    </lineage>
</organism>
<reference evidence="1" key="1">
    <citation type="submission" date="2023-07" db="EMBL/GenBank/DDBJ databases">
        <title>Murine gut Bacillus species.</title>
        <authorList>
            <person name="Gutman E."/>
            <person name="Hashuel R."/>
            <person name="Litvak Y."/>
        </authorList>
    </citation>
    <scope>NUCLEOTIDE SEQUENCE</scope>
    <source>
        <strain evidence="1">RU283</strain>
    </source>
</reference>
<accession>A0AA90P1J6</accession>
<dbReference type="Proteomes" id="UP001178277">
    <property type="component" value="Unassembled WGS sequence"/>
</dbReference>